<evidence type="ECO:0000259" key="7">
    <source>
        <dbReference type="PROSITE" id="PS50207"/>
    </source>
</evidence>
<organism evidence="9">
    <name type="scientific">Recilia dorsalis</name>
    <name type="common">Zigzag leafhopper</name>
    <name type="synonym">Maiestas dorsalis</name>
    <dbReference type="NCBI Taxonomy" id="1582033"/>
    <lineage>
        <taxon>Eukaryota</taxon>
        <taxon>Metazoa</taxon>
        <taxon>Ecdysozoa</taxon>
        <taxon>Arthropoda</taxon>
        <taxon>Hexapoda</taxon>
        <taxon>Insecta</taxon>
        <taxon>Pterygota</taxon>
        <taxon>Neoptera</taxon>
        <taxon>Paraneoptera</taxon>
        <taxon>Hemiptera</taxon>
        <taxon>Auchenorrhyncha</taxon>
        <taxon>Membracoidea</taxon>
        <taxon>Cicadellidae</taxon>
        <taxon>Deltocephalinae</taxon>
        <taxon>Deltocephalini</taxon>
        <taxon>Recilia</taxon>
    </lineage>
</organism>
<sequence length="565" mass="64812">MDMGNFGFPNQNTISSSEDSESDSPFCSKDDSDSDVSSTSYEDSDTSSDETVNATTDSSIKVPKKKYHSCYDITFEEVDEIEDSLDFSELISLIFLLIDDTMYALQVIRTLIASGPENVSRGKLSEWARTSPKQWKFKLVEALAIIQNNNILIKRGLCLEDINVFVHTPQDLNVFKRIIFLSICDFLKRDQAEELINRVRSDAKFENDITLNCKPMYIEFHILFWISQGYIQIEREPNLDNLTKHLKEMNVENVLEKINNEVTIWTKSTKRKSDESKTKYPIYEEEECYPIMDTNNPGLVLIVNNVNFERNVEKKKEYQHLLPDCQLLDRKGSEIDVQNLKKTFESLKYKVVVINDIFHDKMVDGIYETVRKKFELGHHSVLVLCVLSHGDKGVVYGANSIPLKKKEIVNSVCGSSRLIGLLADIPKIIIFQACQGHRVLFVEPEPDLLVPDGAPPCRPVVVDGNMKTDGLDSYDPRDKVVCSATIKGFVALRHLSKGSPYIQELCHCIEKYHKEKHFYDIMTKVHKKLTSEKCVVKEVHRKRRICMIPEINSTLSRDLYLTKKK</sequence>
<protein>
    <submittedName>
        <fullName evidence="9">Caspase-8</fullName>
    </submittedName>
</protein>
<dbReference type="SUPFAM" id="SSF52129">
    <property type="entry name" value="Caspase-like"/>
    <property type="match status" value="1"/>
</dbReference>
<dbReference type="Gene3D" id="3.30.70.1470">
    <property type="entry name" value="Caspase-like"/>
    <property type="match status" value="1"/>
</dbReference>
<evidence type="ECO:0000256" key="4">
    <source>
        <dbReference type="ARBA" id="ARBA00022801"/>
    </source>
</evidence>
<dbReference type="InterPro" id="IPR011600">
    <property type="entry name" value="Pept_C14_caspase"/>
</dbReference>
<feature type="domain" description="Caspase family p20" evidence="8">
    <location>
        <begin position="296"/>
        <end position="438"/>
    </location>
</feature>
<feature type="region of interest" description="Disordered" evidence="6">
    <location>
        <begin position="1"/>
        <end position="55"/>
    </location>
</feature>
<dbReference type="PANTHER" id="PTHR47901:SF8">
    <property type="entry name" value="CASPASE-3"/>
    <property type="match status" value="1"/>
</dbReference>
<evidence type="ECO:0000256" key="1">
    <source>
        <dbReference type="ARBA" id="ARBA00010134"/>
    </source>
</evidence>
<dbReference type="InterPro" id="IPR002398">
    <property type="entry name" value="Pept_C14"/>
</dbReference>
<dbReference type="Pfam" id="PF23724">
    <property type="entry name" value="Dredd_2nd"/>
    <property type="match status" value="1"/>
</dbReference>
<dbReference type="Pfam" id="PF23725">
    <property type="entry name" value="Dredd_N"/>
    <property type="match status" value="1"/>
</dbReference>
<dbReference type="AlphaFoldDB" id="A0A2S1M5L3"/>
<keyword evidence="3" id="KW-0053">Apoptosis</keyword>
<dbReference type="InterPro" id="IPR029030">
    <property type="entry name" value="Caspase-like_dom_sf"/>
</dbReference>
<evidence type="ECO:0000259" key="8">
    <source>
        <dbReference type="PROSITE" id="PS50208"/>
    </source>
</evidence>
<dbReference type="PRINTS" id="PR00376">
    <property type="entry name" value="IL1BCENZYME"/>
</dbReference>
<dbReference type="PANTHER" id="PTHR47901">
    <property type="entry name" value="CASPASE RECRUITMENT DOMAIN-CONTAINING PROTEIN 18"/>
    <property type="match status" value="1"/>
</dbReference>
<evidence type="ECO:0000256" key="5">
    <source>
        <dbReference type="RuleBase" id="RU003971"/>
    </source>
</evidence>
<comment type="similarity">
    <text evidence="1 5">Belongs to the peptidase C14A family.</text>
</comment>
<dbReference type="InterPro" id="IPR056260">
    <property type="entry name" value="Dredd_2nd"/>
</dbReference>
<dbReference type="InterPro" id="IPR056259">
    <property type="entry name" value="Dredd_N"/>
</dbReference>
<dbReference type="Pfam" id="PF00656">
    <property type="entry name" value="Peptidase_C14"/>
    <property type="match status" value="1"/>
</dbReference>
<dbReference type="PROSITE" id="PS50208">
    <property type="entry name" value="CASPASE_P20"/>
    <property type="match status" value="1"/>
</dbReference>
<dbReference type="InterPro" id="IPR002138">
    <property type="entry name" value="Pept_C14_p10"/>
</dbReference>
<dbReference type="GO" id="GO:0006508">
    <property type="term" value="P:proteolysis"/>
    <property type="evidence" value="ECO:0007669"/>
    <property type="project" value="UniProtKB-KW"/>
</dbReference>
<dbReference type="InterPro" id="IPR015917">
    <property type="entry name" value="Pept_C14A"/>
</dbReference>
<accession>A0A2S1M5L3</accession>
<proteinExistence type="evidence at transcript level"/>
<keyword evidence="2" id="KW-0645">Protease</keyword>
<feature type="domain" description="Caspase family p10" evidence="7">
    <location>
        <begin position="478"/>
        <end position="563"/>
    </location>
</feature>
<dbReference type="EMBL" id="MG241498">
    <property type="protein sequence ID" value="AWG72113.1"/>
    <property type="molecule type" value="mRNA"/>
</dbReference>
<evidence type="ECO:0000256" key="2">
    <source>
        <dbReference type="ARBA" id="ARBA00022670"/>
    </source>
</evidence>
<keyword evidence="4" id="KW-0378">Hydrolase</keyword>
<evidence type="ECO:0000313" key="9">
    <source>
        <dbReference type="EMBL" id="AWG72113.1"/>
    </source>
</evidence>
<dbReference type="InterPro" id="IPR001309">
    <property type="entry name" value="Pept_C14_p20"/>
</dbReference>
<dbReference type="Gene3D" id="3.40.50.1460">
    <property type="match status" value="1"/>
</dbReference>
<dbReference type="GO" id="GO:0004197">
    <property type="term" value="F:cysteine-type endopeptidase activity"/>
    <property type="evidence" value="ECO:0007669"/>
    <property type="project" value="InterPro"/>
</dbReference>
<dbReference type="GO" id="GO:0006915">
    <property type="term" value="P:apoptotic process"/>
    <property type="evidence" value="ECO:0007669"/>
    <property type="project" value="UniProtKB-KW"/>
</dbReference>
<dbReference type="SMART" id="SM00115">
    <property type="entry name" value="CASc"/>
    <property type="match status" value="1"/>
</dbReference>
<reference evidence="9" key="1">
    <citation type="submission" date="2017-10" db="EMBL/GenBank/DDBJ databases">
        <title>Fibrillar structures induced by a plant reovirus target mitochondria to activate apoptosis and promote viral infection in insect vectors.</title>
        <authorList>
            <person name="Chen Q."/>
            <person name="Zheng L."/>
            <person name="Mao Q."/>
            <person name="Liu J."/>
            <person name="Wang H."/>
            <person name="Wang Z."/>
            <person name="Jia D."/>
            <person name="Chen H."/>
            <person name="Wu W."/>
            <person name="Wei T."/>
        </authorList>
    </citation>
    <scope>NUCLEOTIDE SEQUENCE</scope>
</reference>
<evidence type="ECO:0000256" key="6">
    <source>
        <dbReference type="SAM" id="MobiDB-lite"/>
    </source>
</evidence>
<evidence type="ECO:0000256" key="3">
    <source>
        <dbReference type="ARBA" id="ARBA00022703"/>
    </source>
</evidence>
<name>A0A2S1M5L3_RECDO</name>
<dbReference type="PROSITE" id="PS50207">
    <property type="entry name" value="CASPASE_P10"/>
    <property type="match status" value="1"/>
</dbReference>